<evidence type="ECO:0000313" key="1">
    <source>
        <dbReference type="EMBL" id="SKB35732.1"/>
    </source>
</evidence>
<dbReference type="RefSeq" id="WP_079588948.1">
    <property type="nucleotide sequence ID" value="NZ_FUYN01000002.1"/>
</dbReference>
<organism evidence="1 2">
    <name type="scientific">Acetoanaerobium noterae</name>
    <dbReference type="NCBI Taxonomy" id="745369"/>
    <lineage>
        <taxon>Bacteria</taxon>
        <taxon>Bacillati</taxon>
        <taxon>Bacillota</taxon>
        <taxon>Clostridia</taxon>
        <taxon>Peptostreptococcales</taxon>
        <taxon>Filifactoraceae</taxon>
        <taxon>Acetoanaerobium</taxon>
    </lineage>
</organism>
<reference evidence="2" key="1">
    <citation type="submission" date="2017-02" db="EMBL/GenBank/DDBJ databases">
        <authorList>
            <person name="Varghese N."/>
            <person name="Submissions S."/>
        </authorList>
    </citation>
    <scope>NUCLEOTIDE SEQUENCE [LARGE SCALE GENOMIC DNA]</scope>
    <source>
        <strain evidence="2">ATCC 35199</strain>
    </source>
</reference>
<evidence type="ECO:0000313" key="2">
    <source>
        <dbReference type="Proteomes" id="UP000243406"/>
    </source>
</evidence>
<dbReference type="AlphaFoldDB" id="A0A1T5AL41"/>
<keyword evidence="2" id="KW-1185">Reference proteome</keyword>
<protein>
    <submittedName>
        <fullName evidence="1">Uncharacterized protein</fullName>
    </submittedName>
</protein>
<dbReference type="OrthoDB" id="7837049at2"/>
<accession>A0A1T5AL41</accession>
<gene>
    <name evidence="1" type="ORF">SAMN02745120_1007</name>
</gene>
<dbReference type="Proteomes" id="UP000243406">
    <property type="component" value="Unassembled WGS sequence"/>
</dbReference>
<name>A0A1T5AL41_9FIRM</name>
<dbReference type="EMBL" id="FUYN01000002">
    <property type="protein sequence ID" value="SKB35732.1"/>
    <property type="molecule type" value="Genomic_DNA"/>
</dbReference>
<proteinExistence type="predicted"/>
<sequence length="159" mass="18646">MDYYFISEEDYKIAESNGISRNVVYQRVNSYCWGVKRAITEPIRKLKKHDEKIINKALENGISRRAYYNRLKNGWSVEKASSTPIMSKEEIYKNNAKKSTKYPEYKSLAEENGVPYSTFIRRVRTGWDIKDAYTIKPMSKSEAGKINKSNNKYLFLNMN</sequence>